<dbReference type="InterPro" id="IPR000999">
    <property type="entry name" value="RNase_III_dom"/>
</dbReference>
<dbReference type="GO" id="GO:0003725">
    <property type="term" value="F:double-stranded RNA binding"/>
    <property type="evidence" value="ECO:0007669"/>
    <property type="project" value="TreeGrafter"/>
</dbReference>
<keyword evidence="7 8" id="KW-0694">RNA-binding</keyword>
<dbReference type="PANTHER" id="PTHR11207:SF0">
    <property type="entry name" value="RIBONUCLEASE 3"/>
    <property type="match status" value="1"/>
</dbReference>
<dbReference type="Pfam" id="PF14622">
    <property type="entry name" value="Ribonucleas_3_3"/>
    <property type="match status" value="1"/>
</dbReference>
<evidence type="ECO:0000256" key="2">
    <source>
        <dbReference type="ARBA" id="ARBA00010183"/>
    </source>
</evidence>
<comment type="subunit">
    <text evidence="8">Homodimer.</text>
</comment>
<dbReference type="InterPro" id="IPR036389">
    <property type="entry name" value="RNase_III_sf"/>
</dbReference>
<name>A0A8J8JWP3_9BACT</name>
<dbReference type="PROSITE" id="PS50137">
    <property type="entry name" value="DS_RBD"/>
    <property type="match status" value="1"/>
</dbReference>
<protein>
    <recommendedName>
        <fullName evidence="8">Ribonuclease 3</fullName>
        <ecNumber evidence="8">3.1.26.3</ecNumber>
    </recommendedName>
    <alternativeName>
        <fullName evidence="8">Ribonuclease III</fullName>
        <shortName evidence="8">RNase III</shortName>
    </alternativeName>
</protein>
<dbReference type="Gene3D" id="1.10.1520.10">
    <property type="entry name" value="Ribonuclease III domain"/>
    <property type="match status" value="1"/>
</dbReference>
<evidence type="ECO:0000313" key="11">
    <source>
        <dbReference type="EMBL" id="NNV55506.1"/>
    </source>
</evidence>
<dbReference type="InterPro" id="IPR014720">
    <property type="entry name" value="dsRBD_dom"/>
</dbReference>
<evidence type="ECO:0000256" key="4">
    <source>
        <dbReference type="ARBA" id="ARBA00022722"/>
    </source>
</evidence>
<dbReference type="PROSITE" id="PS00517">
    <property type="entry name" value="RNASE_3_1"/>
    <property type="match status" value="1"/>
</dbReference>
<dbReference type="SMART" id="SM00358">
    <property type="entry name" value="DSRM"/>
    <property type="match status" value="1"/>
</dbReference>
<evidence type="ECO:0000259" key="10">
    <source>
        <dbReference type="PROSITE" id="PS50142"/>
    </source>
</evidence>
<dbReference type="GO" id="GO:0010468">
    <property type="term" value="P:regulation of gene expression"/>
    <property type="evidence" value="ECO:0007669"/>
    <property type="project" value="TreeGrafter"/>
</dbReference>
<comment type="function">
    <text evidence="8">Digests double-stranded RNA. Involved in the processing of primary rRNA transcript to yield the immediate precursors to the large and small rRNAs (23S and 16S). Processes some mRNAs, and tRNAs when they are encoded in the rRNA operon. Processes pre-crRNA and tracrRNA of type II CRISPR loci if present in the organism.</text>
</comment>
<keyword evidence="4 8" id="KW-0540">Nuclease</keyword>
<dbReference type="CDD" id="cd10845">
    <property type="entry name" value="DSRM_RNAse_III_family"/>
    <property type="match status" value="1"/>
</dbReference>
<dbReference type="SUPFAM" id="SSF54768">
    <property type="entry name" value="dsRNA-binding domain-like"/>
    <property type="match status" value="1"/>
</dbReference>
<dbReference type="Gene3D" id="3.30.160.20">
    <property type="match status" value="1"/>
</dbReference>
<feature type="binding site" evidence="8">
    <location>
        <position position="128"/>
    </location>
    <ligand>
        <name>Mg(2+)</name>
        <dbReference type="ChEBI" id="CHEBI:18420"/>
    </ligand>
</feature>
<comment type="caution">
    <text evidence="11">The sequence shown here is derived from an EMBL/GenBank/DDBJ whole genome shotgun (WGS) entry which is preliminary data.</text>
</comment>
<keyword evidence="8" id="KW-0460">Magnesium</keyword>
<dbReference type="GO" id="GO:0006397">
    <property type="term" value="P:mRNA processing"/>
    <property type="evidence" value="ECO:0007669"/>
    <property type="project" value="UniProtKB-UniRule"/>
</dbReference>
<comment type="cofactor">
    <cofactor evidence="8">
        <name>Mg(2+)</name>
        <dbReference type="ChEBI" id="CHEBI:18420"/>
    </cofactor>
</comment>
<keyword evidence="8" id="KW-0698">rRNA processing</keyword>
<gene>
    <name evidence="8 11" type="primary">rnc</name>
    <name evidence="11" type="ORF">GD597_08560</name>
</gene>
<dbReference type="PANTHER" id="PTHR11207">
    <property type="entry name" value="RIBONUCLEASE III"/>
    <property type="match status" value="1"/>
</dbReference>
<dbReference type="EMBL" id="WHPF01000005">
    <property type="protein sequence ID" value="NNV55506.1"/>
    <property type="molecule type" value="Genomic_DNA"/>
</dbReference>
<dbReference type="GO" id="GO:0005737">
    <property type="term" value="C:cytoplasm"/>
    <property type="evidence" value="ECO:0007669"/>
    <property type="project" value="UniProtKB-SubCell"/>
</dbReference>
<evidence type="ECO:0000256" key="5">
    <source>
        <dbReference type="ARBA" id="ARBA00022759"/>
    </source>
</evidence>
<evidence type="ECO:0000313" key="12">
    <source>
        <dbReference type="Proteomes" id="UP000598971"/>
    </source>
</evidence>
<keyword evidence="8" id="KW-0479">Metal-binding</keyword>
<evidence type="ECO:0000256" key="6">
    <source>
        <dbReference type="ARBA" id="ARBA00022801"/>
    </source>
</evidence>
<evidence type="ECO:0000259" key="9">
    <source>
        <dbReference type="PROSITE" id="PS50137"/>
    </source>
</evidence>
<feature type="active site" evidence="8">
    <location>
        <position position="59"/>
    </location>
</feature>
<evidence type="ECO:0000256" key="3">
    <source>
        <dbReference type="ARBA" id="ARBA00022664"/>
    </source>
</evidence>
<feature type="domain" description="DRBM" evidence="9">
    <location>
        <begin position="167"/>
        <end position="235"/>
    </location>
</feature>
<dbReference type="PROSITE" id="PS50142">
    <property type="entry name" value="RNASE_3_2"/>
    <property type="match status" value="1"/>
</dbReference>
<comment type="similarity">
    <text evidence="2">Belongs to the ribonuclease III family.</text>
</comment>
<dbReference type="HAMAP" id="MF_00104">
    <property type="entry name" value="RNase_III"/>
    <property type="match status" value="1"/>
</dbReference>
<comment type="catalytic activity">
    <reaction evidence="1 8">
        <text>Endonucleolytic cleavage to 5'-phosphomonoester.</text>
        <dbReference type="EC" id="3.1.26.3"/>
    </reaction>
</comment>
<dbReference type="GO" id="GO:0006364">
    <property type="term" value="P:rRNA processing"/>
    <property type="evidence" value="ECO:0007669"/>
    <property type="project" value="UniProtKB-UniRule"/>
</dbReference>
<reference evidence="11" key="1">
    <citation type="submission" date="2019-10" db="EMBL/GenBank/DDBJ databases">
        <title>Draft genome sequence of Panacibacter sp. KCS-6.</title>
        <authorList>
            <person name="Yim K.J."/>
        </authorList>
    </citation>
    <scope>NUCLEOTIDE SEQUENCE</scope>
    <source>
        <strain evidence="11">KCS-6</strain>
    </source>
</reference>
<proteinExistence type="inferred from homology"/>
<sequence>MNFIRKILSSSSNTSFAKQVESVLGIKPGNIVLYQTALSHRSVKEGADENNERLEYLGDAVLSGIIADYLFKRYPYKGEGFLTEMRSKMVNRQQLNDVAVKMGLKRITMYNKFDNALKSSQIFGNTLEAVVGAVYLDKGYKKTQLWVQKRIVIPHLYVEDLESIDINLKNKLIGWASKNGKVLGFETVLEKLENGRRIFTIAAVLDGEILAEGKGFNKKDASQIAAQLAIEKLGL</sequence>
<dbReference type="EC" id="3.1.26.3" evidence="8"/>
<dbReference type="AlphaFoldDB" id="A0A8J8JWP3"/>
<keyword evidence="8" id="KW-0963">Cytoplasm</keyword>
<keyword evidence="6 8" id="KW-0378">Hydrolase</keyword>
<dbReference type="GO" id="GO:0046872">
    <property type="term" value="F:metal ion binding"/>
    <property type="evidence" value="ECO:0007669"/>
    <property type="project" value="UniProtKB-KW"/>
</dbReference>
<dbReference type="InterPro" id="IPR011907">
    <property type="entry name" value="RNase_III"/>
</dbReference>
<evidence type="ECO:0000256" key="1">
    <source>
        <dbReference type="ARBA" id="ARBA00000109"/>
    </source>
</evidence>
<dbReference type="SMART" id="SM00535">
    <property type="entry name" value="RIBOc"/>
    <property type="match status" value="1"/>
</dbReference>
<dbReference type="GO" id="GO:0008033">
    <property type="term" value="P:tRNA processing"/>
    <property type="evidence" value="ECO:0007669"/>
    <property type="project" value="UniProtKB-KW"/>
</dbReference>
<dbReference type="GO" id="GO:0019843">
    <property type="term" value="F:rRNA binding"/>
    <property type="evidence" value="ECO:0007669"/>
    <property type="project" value="UniProtKB-KW"/>
</dbReference>
<keyword evidence="5 8" id="KW-0255">Endonuclease</keyword>
<dbReference type="SUPFAM" id="SSF69065">
    <property type="entry name" value="RNase III domain-like"/>
    <property type="match status" value="1"/>
</dbReference>
<dbReference type="NCBIfam" id="TIGR02191">
    <property type="entry name" value="RNaseIII"/>
    <property type="match status" value="1"/>
</dbReference>
<keyword evidence="3 8" id="KW-0507">mRNA processing</keyword>
<feature type="binding site" evidence="8">
    <location>
        <position position="125"/>
    </location>
    <ligand>
        <name>Mg(2+)</name>
        <dbReference type="ChEBI" id="CHEBI:18420"/>
    </ligand>
</feature>
<comment type="subcellular location">
    <subcellularLocation>
        <location evidence="8">Cytoplasm</location>
    </subcellularLocation>
</comment>
<dbReference type="GO" id="GO:0004525">
    <property type="term" value="F:ribonuclease III activity"/>
    <property type="evidence" value="ECO:0007669"/>
    <property type="project" value="UniProtKB-UniRule"/>
</dbReference>
<dbReference type="CDD" id="cd00593">
    <property type="entry name" value="RIBOc"/>
    <property type="match status" value="1"/>
</dbReference>
<feature type="active site" evidence="8">
    <location>
        <position position="128"/>
    </location>
</feature>
<evidence type="ECO:0000256" key="8">
    <source>
        <dbReference type="HAMAP-Rule" id="MF_00104"/>
    </source>
</evidence>
<dbReference type="RefSeq" id="WP_171607429.1">
    <property type="nucleotide sequence ID" value="NZ_WHPF01000005.1"/>
</dbReference>
<keyword evidence="8" id="KW-0819">tRNA processing</keyword>
<evidence type="ECO:0000256" key="7">
    <source>
        <dbReference type="ARBA" id="ARBA00022884"/>
    </source>
</evidence>
<keyword evidence="12" id="KW-1185">Reference proteome</keyword>
<keyword evidence="8" id="KW-0699">rRNA-binding</keyword>
<accession>A0A8J8JWP3</accession>
<organism evidence="11 12">
    <name type="scientific">Limnovirga soli</name>
    <dbReference type="NCBI Taxonomy" id="2656915"/>
    <lineage>
        <taxon>Bacteria</taxon>
        <taxon>Pseudomonadati</taxon>
        <taxon>Bacteroidota</taxon>
        <taxon>Chitinophagia</taxon>
        <taxon>Chitinophagales</taxon>
        <taxon>Chitinophagaceae</taxon>
        <taxon>Limnovirga</taxon>
    </lineage>
</organism>
<feature type="domain" description="RNase III" evidence="10">
    <location>
        <begin position="17"/>
        <end position="139"/>
    </location>
</feature>
<dbReference type="Proteomes" id="UP000598971">
    <property type="component" value="Unassembled WGS sequence"/>
</dbReference>
<dbReference type="Pfam" id="PF00035">
    <property type="entry name" value="dsrm"/>
    <property type="match status" value="1"/>
</dbReference>
<feature type="binding site" evidence="8">
    <location>
        <position position="55"/>
    </location>
    <ligand>
        <name>Mg(2+)</name>
        <dbReference type="ChEBI" id="CHEBI:18420"/>
    </ligand>
</feature>